<feature type="domain" description="Peptidoglycan binding-like" evidence="1">
    <location>
        <begin position="11"/>
        <end position="67"/>
    </location>
</feature>
<dbReference type="Proteomes" id="UP000030635">
    <property type="component" value="Plasmid pCBJ"/>
</dbReference>
<keyword evidence="3" id="KW-1185">Reference proteome</keyword>
<dbReference type="InterPro" id="IPR002477">
    <property type="entry name" value="Peptidoglycan-bd-like"/>
</dbReference>
<dbReference type="RefSeq" id="WP_040113560.1">
    <property type="nucleotide sequence ID" value="NZ_CP006906.1"/>
</dbReference>
<evidence type="ECO:0000313" key="2">
    <source>
        <dbReference type="EMBL" id="AIY85353.1"/>
    </source>
</evidence>
<proteinExistence type="predicted"/>
<dbReference type="AlphaFoldDB" id="A0A0A7G0I6"/>
<name>A0A0A7G0I6_9CLOT</name>
<sequence length="157" mass="18233">MYKLDIDNPMNGSEIYLIKKRLEFLGYLNEVNNDIYDNDTKAAIKKYQSDNKISVTGAVDNDTYNLLFKEISIANVDVSNFSLLRSGDQQQQEEEKFFDESKSDLFRKGNLEIKIKYGKGQVITLQKVKLYNKDQMIDSNGEPIYDVYQFIAQDIKE</sequence>
<evidence type="ECO:0000259" key="1">
    <source>
        <dbReference type="Pfam" id="PF01471"/>
    </source>
</evidence>
<evidence type="ECO:0000313" key="3">
    <source>
        <dbReference type="Proteomes" id="UP000030635"/>
    </source>
</evidence>
<dbReference type="KEGG" id="cbv:U729_3088"/>
<protein>
    <submittedName>
        <fullName evidence="2">Putative peptidoglycan binding domain protein</fullName>
    </submittedName>
</protein>
<dbReference type="Pfam" id="PF01471">
    <property type="entry name" value="PG_binding_1"/>
    <property type="match status" value="1"/>
</dbReference>
<dbReference type="EMBL" id="CP006906">
    <property type="protein sequence ID" value="AIY85353.1"/>
    <property type="molecule type" value="Genomic_DNA"/>
</dbReference>
<dbReference type="SUPFAM" id="SSF47090">
    <property type="entry name" value="PGBD-like"/>
    <property type="match status" value="1"/>
</dbReference>
<geneLocation type="plasmid" evidence="2 3">
    <name>pCBJ</name>
</geneLocation>
<dbReference type="OrthoDB" id="9783680at2"/>
<dbReference type="InterPro" id="IPR036366">
    <property type="entry name" value="PGBDSf"/>
</dbReference>
<keyword evidence="2" id="KW-0614">Plasmid</keyword>
<dbReference type="HOGENOM" id="CLU_1674828_0_0_9"/>
<dbReference type="InterPro" id="IPR036365">
    <property type="entry name" value="PGBD-like_sf"/>
</dbReference>
<accession>A0A0A7G0I6</accession>
<dbReference type="Gene3D" id="1.10.101.10">
    <property type="entry name" value="PGBD-like superfamily/PGBD"/>
    <property type="match status" value="1"/>
</dbReference>
<reference evidence="2 3" key="1">
    <citation type="journal article" date="2015" name="Infect. Genet. Evol.">
        <title>Genomic sequences of six botulinum neurotoxin-producing strains representing three clostridial species illustrate the mobility and diversity of botulinum neurotoxin genes.</title>
        <authorList>
            <person name="Smith T.J."/>
            <person name="Hill K.K."/>
            <person name="Xie G."/>
            <person name="Foley B.T."/>
            <person name="Williamson C.H."/>
            <person name="Foster J.T."/>
            <person name="Johnson S.L."/>
            <person name="Chertkov O."/>
            <person name="Teshima H."/>
            <person name="Gibbons H.S."/>
            <person name="Johnsky L.A."/>
            <person name="Karavis M.A."/>
            <person name="Smith L.A."/>
        </authorList>
    </citation>
    <scope>NUCLEOTIDE SEQUENCE [LARGE SCALE GENOMIC DNA]</scope>
    <source>
        <strain evidence="2">Sullivan</strain>
        <plasmid evidence="3">Plasmid pCBJ</plasmid>
    </source>
</reference>
<organism evidence="2 3">
    <name type="scientific">Clostridium baratii str. Sullivan</name>
    <dbReference type="NCBI Taxonomy" id="1415775"/>
    <lineage>
        <taxon>Bacteria</taxon>
        <taxon>Bacillati</taxon>
        <taxon>Bacillota</taxon>
        <taxon>Clostridia</taxon>
        <taxon>Eubacteriales</taxon>
        <taxon>Clostridiaceae</taxon>
        <taxon>Clostridium</taxon>
    </lineage>
</organism>
<gene>
    <name evidence="2" type="ORF">U729_3088</name>
</gene>